<dbReference type="Gene3D" id="1.10.10.60">
    <property type="entry name" value="Homeodomain-like"/>
    <property type="match status" value="1"/>
</dbReference>
<dbReference type="PROSITE" id="PS00028">
    <property type="entry name" value="ZINC_FINGER_C2H2_1"/>
    <property type="match status" value="2"/>
</dbReference>
<evidence type="ECO:0000256" key="1">
    <source>
        <dbReference type="PROSITE-ProRule" id="PRU00042"/>
    </source>
</evidence>
<dbReference type="SUPFAM" id="SSF46689">
    <property type="entry name" value="Homeodomain-like"/>
    <property type="match status" value="1"/>
</dbReference>
<organism evidence="7 8">
    <name type="scientific">Dendryphion nanum</name>
    <dbReference type="NCBI Taxonomy" id="256645"/>
    <lineage>
        <taxon>Eukaryota</taxon>
        <taxon>Fungi</taxon>
        <taxon>Dikarya</taxon>
        <taxon>Ascomycota</taxon>
        <taxon>Pezizomycotina</taxon>
        <taxon>Dothideomycetes</taxon>
        <taxon>Pleosporomycetidae</taxon>
        <taxon>Pleosporales</taxon>
        <taxon>Torulaceae</taxon>
        <taxon>Dendryphion</taxon>
    </lineage>
</organism>
<comment type="caution">
    <text evidence="7">The sequence shown here is derived from an EMBL/GenBank/DDBJ whole genome shotgun (WGS) entry which is preliminary data.</text>
</comment>
<dbReference type="GO" id="GO:0005634">
    <property type="term" value="C:nucleus"/>
    <property type="evidence" value="ECO:0007669"/>
    <property type="project" value="UniProtKB-SubCell"/>
</dbReference>
<keyword evidence="1" id="KW-0863">Zinc-finger</keyword>
<dbReference type="CDD" id="cd00086">
    <property type="entry name" value="homeodomain"/>
    <property type="match status" value="1"/>
</dbReference>
<keyword evidence="1" id="KW-0479">Metal-binding</keyword>
<keyword evidence="2 3" id="KW-0238">DNA-binding</keyword>
<keyword evidence="2 3" id="KW-0539">Nucleus</keyword>
<dbReference type="Pfam" id="PF00046">
    <property type="entry name" value="Homeodomain"/>
    <property type="match status" value="1"/>
</dbReference>
<keyword evidence="1" id="KW-0862">Zinc</keyword>
<dbReference type="GO" id="GO:0003677">
    <property type="term" value="F:DNA binding"/>
    <property type="evidence" value="ECO:0007669"/>
    <property type="project" value="UniProtKB-UniRule"/>
</dbReference>
<dbReference type="SMART" id="SM00389">
    <property type="entry name" value="HOX"/>
    <property type="match status" value="1"/>
</dbReference>
<gene>
    <name evidence="7" type="ORF">B0J11DRAFT_520015</name>
</gene>
<name>A0A9P9IUP2_9PLEO</name>
<dbReference type="GO" id="GO:0008270">
    <property type="term" value="F:zinc ion binding"/>
    <property type="evidence" value="ECO:0007669"/>
    <property type="project" value="UniProtKB-KW"/>
</dbReference>
<dbReference type="InterPro" id="IPR001356">
    <property type="entry name" value="HD"/>
</dbReference>
<evidence type="ECO:0000259" key="5">
    <source>
        <dbReference type="PROSITE" id="PS50071"/>
    </source>
</evidence>
<feature type="DNA-binding region" description="Homeobox" evidence="2">
    <location>
        <begin position="162"/>
        <end position="221"/>
    </location>
</feature>
<reference evidence="7" key="1">
    <citation type="journal article" date="2021" name="Nat. Commun.">
        <title>Genetic determinants of endophytism in the Arabidopsis root mycobiome.</title>
        <authorList>
            <person name="Mesny F."/>
            <person name="Miyauchi S."/>
            <person name="Thiergart T."/>
            <person name="Pickel B."/>
            <person name="Atanasova L."/>
            <person name="Karlsson M."/>
            <person name="Huettel B."/>
            <person name="Barry K.W."/>
            <person name="Haridas S."/>
            <person name="Chen C."/>
            <person name="Bauer D."/>
            <person name="Andreopoulos W."/>
            <person name="Pangilinan J."/>
            <person name="LaButti K."/>
            <person name="Riley R."/>
            <person name="Lipzen A."/>
            <person name="Clum A."/>
            <person name="Drula E."/>
            <person name="Henrissat B."/>
            <person name="Kohler A."/>
            <person name="Grigoriev I.V."/>
            <person name="Martin F.M."/>
            <person name="Hacquard S."/>
        </authorList>
    </citation>
    <scope>NUCLEOTIDE SEQUENCE</scope>
    <source>
        <strain evidence="7">MPI-CAGE-CH-0243</strain>
    </source>
</reference>
<evidence type="ECO:0000313" key="7">
    <source>
        <dbReference type="EMBL" id="KAH7136143.1"/>
    </source>
</evidence>
<feature type="compositionally biased region" description="Low complexity" evidence="4">
    <location>
        <begin position="313"/>
        <end position="333"/>
    </location>
</feature>
<sequence length="769" mass="86446">MVSPNQTEARMGVTGSNHHYHEHDLNMDSPEPIQGTVGFETEQDVLPSSFFQEAFTAMEWQFDAQAWFATIDNPQDASNSSDEHPHGISVLPVHQEDQYKESIFGSTAVHPSEQATPSDFSDLCCIEPDVTEEQLSHGTLSNTTSMVDYESFPHPNEPGTVSKKRNHRFTLKVKTTLKEYYAHTPYPTAVQITVLALSSGETFDRISTWFANTRARQKDPDQPNLATRLSKDSLKRLSREYDSIPVIALPDQKPPMDAWMASAPVPVTSDDIATTILSTRSSPCALEGGQSRPPSKTFSRASSSNGSIGTMNSGNSGKSSSSAGSRASSYCSGRRQGRKRVSAGKPYPTASERESIDRRWICTFCEKRFKDHYEWARHELIHAPQAAWICGPQAHEQTFRCLPCDGSKNVEQNGVHSSFDLFANENPIHNLQGHGFDSCWAKPVEKRTFYRKDQFRTHIHNSHLHKSKHPSPLYGCDPDASYGCNAFVQSCKHTATSLASTDHVPRCGFCGTCFRSWKDRTDHVSKHFKNEKHLNLSKWWPDRELCNLQFEYPTSNLDECCPYCSREFRGKDDHRVCTLYSCRFLDDIGTLEYLSCVSDRLRANYRNCTQEIYTSPDIFGLHIRNDHDVHFGISTGSSFVEHYSKSFPARVEGSKKLAIENDFPTQTPPLPNFQRLPQQPILGTTRPFLPHLRIFRAGEVLSPDVYLLKENADPSWVKVLRKILGLEELHSLHISALVTSSFIPALVTIGAVPGIRSAEIGTAMIEYGW</sequence>
<dbReference type="OrthoDB" id="3798808at2759"/>
<dbReference type="PROSITE" id="PS50157">
    <property type="entry name" value="ZINC_FINGER_C2H2_2"/>
    <property type="match status" value="1"/>
</dbReference>
<feature type="compositionally biased region" description="Polar residues" evidence="4">
    <location>
        <begin position="292"/>
        <end position="312"/>
    </location>
</feature>
<evidence type="ECO:0000313" key="8">
    <source>
        <dbReference type="Proteomes" id="UP000700596"/>
    </source>
</evidence>
<accession>A0A9P9IUP2</accession>
<evidence type="ECO:0000256" key="4">
    <source>
        <dbReference type="SAM" id="MobiDB-lite"/>
    </source>
</evidence>
<feature type="region of interest" description="Disordered" evidence="4">
    <location>
        <begin position="280"/>
        <end position="350"/>
    </location>
</feature>
<evidence type="ECO:0000256" key="2">
    <source>
        <dbReference type="PROSITE-ProRule" id="PRU00108"/>
    </source>
</evidence>
<dbReference type="Proteomes" id="UP000700596">
    <property type="component" value="Unassembled WGS sequence"/>
</dbReference>
<feature type="domain" description="C2H2-type" evidence="6">
    <location>
        <begin position="360"/>
        <end position="387"/>
    </location>
</feature>
<dbReference type="AlphaFoldDB" id="A0A9P9IUP2"/>
<dbReference type="SMART" id="SM00355">
    <property type="entry name" value="ZnF_C2H2"/>
    <property type="match status" value="2"/>
</dbReference>
<keyword evidence="8" id="KW-1185">Reference proteome</keyword>
<dbReference type="InterPro" id="IPR013087">
    <property type="entry name" value="Znf_C2H2_type"/>
</dbReference>
<dbReference type="EMBL" id="JAGMWT010000002">
    <property type="protein sequence ID" value="KAH7136143.1"/>
    <property type="molecule type" value="Genomic_DNA"/>
</dbReference>
<feature type="domain" description="Homeobox" evidence="5">
    <location>
        <begin position="160"/>
        <end position="220"/>
    </location>
</feature>
<dbReference type="PROSITE" id="PS50071">
    <property type="entry name" value="HOMEOBOX_2"/>
    <property type="match status" value="1"/>
</dbReference>
<dbReference type="InterPro" id="IPR009057">
    <property type="entry name" value="Homeodomain-like_sf"/>
</dbReference>
<proteinExistence type="predicted"/>
<comment type="subcellular location">
    <subcellularLocation>
        <location evidence="2 3">Nucleus</location>
    </subcellularLocation>
</comment>
<protein>
    <submittedName>
        <fullName evidence="7">Uncharacterized protein</fullName>
    </submittedName>
</protein>
<evidence type="ECO:0000259" key="6">
    <source>
        <dbReference type="PROSITE" id="PS50157"/>
    </source>
</evidence>
<keyword evidence="2 3" id="KW-0371">Homeobox</keyword>
<evidence type="ECO:0000256" key="3">
    <source>
        <dbReference type="RuleBase" id="RU000682"/>
    </source>
</evidence>